<dbReference type="AlphaFoldDB" id="A0A8J2LE41"/>
<evidence type="ECO:0000313" key="4">
    <source>
        <dbReference type="EMBL" id="CAG7832345.1"/>
    </source>
</evidence>
<keyword evidence="3" id="KW-0732">Signal</keyword>
<protein>
    <submittedName>
        <fullName evidence="4">Uncharacterized protein</fullName>
    </submittedName>
</protein>
<keyword evidence="5" id="KW-1185">Reference proteome</keyword>
<sequence>MDYLRILSLVFALTSLGSCHSTSGSTNLQSNQNTQLTNGEPNQKSTEQNAANQFFYRNSNPSPSYIPNYQVSNGQPYRQEPSSGPSPFLGLSSNGEFQLSAYFSQIFWGVVAVVVSVAVIIWLIRLFFPHESLGNLVDKIKSTKAGKNLDIDRITSLVYGALDSYDNWSKRDTRGSIETRPEIKGKKKRKSLLKTALLFWANIFLLNFEGKSFNLIDTVYDYGERLNCES</sequence>
<dbReference type="EMBL" id="CAJVCH010564539">
    <property type="protein sequence ID" value="CAG7832345.1"/>
    <property type="molecule type" value="Genomic_DNA"/>
</dbReference>
<feature type="signal peptide" evidence="3">
    <location>
        <begin position="1"/>
        <end position="24"/>
    </location>
</feature>
<dbReference type="PROSITE" id="PS51257">
    <property type="entry name" value="PROKAR_LIPOPROTEIN"/>
    <property type="match status" value="1"/>
</dbReference>
<evidence type="ECO:0000256" key="2">
    <source>
        <dbReference type="SAM" id="Phobius"/>
    </source>
</evidence>
<feature type="transmembrane region" description="Helical" evidence="2">
    <location>
        <begin position="106"/>
        <end position="128"/>
    </location>
</feature>
<dbReference type="Proteomes" id="UP000708208">
    <property type="component" value="Unassembled WGS sequence"/>
</dbReference>
<keyword evidence="2" id="KW-0812">Transmembrane</keyword>
<dbReference type="OrthoDB" id="8285134at2759"/>
<proteinExistence type="predicted"/>
<gene>
    <name evidence="4" type="ORF">AFUS01_LOCUS42032</name>
</gene>
<evidence type="ECO:0000256" key="1">
    <source>
        <dbReference type="SAM" id="MobiDB-lite"/>
    </source>
</evidence>
<organism evidence="4 5">
    <name type="scientific">Allacma fusca</name>
    <dbReference type="NCBI Taxonomy" id="39272"/>
    <lineage>
        <taxon>Eukaryota</taxon>
        <taxon>Metazoa</taxon>
        <taxon>Ecdysozoa</taxon>
        <taxon>Arthropoda</taxon>
        <taxon>Hexapoda</taxon>
        <taxon>Collembola</taxon>
        <taxon>Symphypleona</taxon>
        <taxon>Sminthuridae</taxon>
        <taxon>Allacma</taxon>
    </lineage>
</organism>
<evidence type="ECO:0000313" key="5">
    <source>
        <dbReference type="Proteomes" id="UP000708208"/>
    </source>
</evidence>
<keyword evidence="2" id="KW-1133">Transmembrane helix</keyword>
<reference evidence="4" key="1">
    <citation type="submission" date="2021-06" db="EMBL/GenBank/DDBJ databases">
        <authorList>
            <person name="Hodson N. C."/>
            <person name="Mongue J. A."/>
            <person name="Jaron S. K."/>
        </authorList>
    </citation>
    <scope>NUCLEOTIDE SEQUENCE</scope>
</reference>
<evidence type="ECO:0000256" key="3">
    <source>
        <dbReference type="SAM" id="SignalP"/>
    </source>
</evidence>
<accession>A0A8J2LE41</accession>
<feature type="chain" id="PRO_5035201556" evidence="3">
    <location>
        <begin position="25"/>
        <end position="230"/>
    </location>
</feature>
<feature type="compositionally biased region" description="Low complexity" evidence="1">
    <location>
        <begin position="23"/>
        <end position="39"/>
    </location>
</feature>
<feature type="region of interest" description="Disordered" evidence="1">
    <location>
        <begin position="23"/>
        <end position="45"/>
    </location>
</feature>
<keyword evidence="2" id="KW-0472">Membrane</keyword>
<name>A0A8J2LE41_9HEXA</name>
<comment type="caution">
    <text evidence="4">The sequence shown here is derived from an EMBL/GenBank/DDBJ whole genome shotgun (WGS) entry which is preliminary data.</text>
</comment>